<dbReference type="EMBL" id="CAACVS010000149">
    <property type="protein sequence ID" value="VEU38011.1"/>
    <property type="molecule type" value="Genomic_DNA"/>
</dbReference>
<dbReference type="OrthoDB" id="1393670at2759"/>
<evidence type="ECO:0000256" key="3">
    <source>
        <dbReference type="SAM" id="Phobius"/>
    </source>
</evidence>
<keyword evidence="3" id="KW-0812">Transmembrane</keyword>
<protein>
    <submittedName>
        <fullName evidence="4">Uncharacterized protein</fullName>
    </submittedName>
</protein>
<dbReference type="SUPFAM" id="SSF51735">
    <property type="entry name" value="NAD(P)-binding Rossmann-fold domains"/>
    <property type="match status" value="1"/>
</dbReference>
<keyword evidence="3" id="KW-0472">Membrane</keyword>
<dbReference type="GO" id="GO:0016491">
    <property type="term" value="F:oxidoreductase activity"/>
    <property type="evidence" value="ECO:0007669"/>
    <property type="project" value="UniProtKB-KW"/>
</dbReference>
<dbReference type="PRINTS" id="PR00081">
    <property type="entry name" value="GDHRDH"/>
</dbReference>
<dbReference type="InterPro" id="IPR036291">
    <property type="entry name" value="NAD(P)-bd_dom_sf"/>
</dbReference>
<sequence length="334" mass="36338">MSTTDGTCSAAALAEAVSDIATPLWKVVILSIFAFPTAFWVVMYLIPQVYMAFRPVPDLKKRYDATWSLVTGGGSGIGKALAFKLARQGLNVVVVSLDDDILKATMKQLKETFPKLEFRSVGVSFSPGIDYLKKIEEATKDIEIPIVFNNAGFLVTGFFDQAPLGKLLANMECNATAAVNISHHFSSKLVSAKKKGCIVFTSSVAGFIPTPFSGMYGATKAFVSQLACSLHIELQSLGIDVCAVHPSPVASNFYNDLDHKIDILESACKQAVPPEDLPDDIFRSIGCCALRDLGAMAWSSRMGTFFLPYNFFTEMFAAAAPFLPDWKTHNKTRS</sequence>
<keyword evidence="5" id="KW-1185">Reference proteome</keyword>
<gene>
    <name evidence="4" type="ORF">PSNMU_V1.4_AUG-EV-PASAV3_0047340</name>
</gene>
<dbReference type="AlphaFoldDB" id="A0A448Z7N8"/>
<feature type="transmembrane region" description="Helical" evidence="3">
    <location>
        <begin position="27"/>
        <end position="53"/>
    </location>
</feature>
<dbReference type="Proteomes" id="UP000291116">
    <property type="component" value="Unassembled WGS sequence"/>
</dbReference>
<evidence type="ECO:0000313" key="5">
    <source>
        <dbReference type="Proteomes" id="UP000291116"/>
    </source>
</evidence>
<dbReference type="PANTHER" id="PTHR43899:SF4">
    <property type="entry name" value="17 BETA-HYDROXYSTEROID DEHYDROGENASE TYPE 3"/>
    <property type="match status" value="1"/>
</dbReference>
<dbReference type="InterPro" id="IPR020904">
    <property type="entry name" value="Sc_DH/Rdtase_CS"/>
</dbReference>
<keyword evidence="3" id="KW-1133">Transmembrane helix</keyword>
<proteinExistence type="predicted"/>
<comment type="subcellular location">
    <subcellularLocation>
        <location evidence="1">Endoplasmic reticulum</location>
    </subcellularLocation>
</comment>
<keyword evidence="2" id="KW-0560">Oxidoreductase</keyword>
<organism evidence="4 5">
    <name type="scientific">Pseudo-nitzschia multistriata</name>
    <dbReference type="NCBI Taxonomy" id="183589"/>
    <lineage>
        <taxon>Eukaryota</taxon>
        <taxon>Sar</taxon>
        <taxon>Stramenopiles</taxon>
        <taxon>Ochrophyta</taxon>
        <taxon>Bacillariophyta</taxon>
        <taxon>Bacillariophyceae</taxon>
        <taxon>Bacillariophycidae</taxon>
        <taxon>Bacillariales</taxon>
        <taxon>Bacillariaceae</taxon>
        <taxon>Pseudo-nitzschia</taxon>
    </lineage>
</organism>
<name>A0A448Z7N8_9STRA</name>
<dbReference type="PANTHER" id="PTHR43899">
    <property type="entry name" value="RH59310P"/>
    <property type="match status" value="1"/>
</dbReference>
<dbReference type="InterPro" id="IPR002347">
    <property type="entry name" value="SDR_fam"/>
</dbReference>
<dbReference type="InterPro" id="IPR051019">
    <property type="entry name" value="VLCFA-Steroid_DH"/>
</dbReference>
<dbReference type="Gene3D" id="3.40.50.720">
    <property type="entry name" value="NAD(P)-binding Rossmann-like Domain"/>
    <property type="match status" value="1"/>
</dbReference>
<dbReference type="GO" id="GO:0005783">
    <property type="term" value="C:endoplasmic reticulum"/>
    <property type="evidence" value="ECO:0007669"/>
    <property type="project" value="UniProtKB-SubCell"/>
</dbReference>
<accession>A0A448Z7N8</accession>
<dbReference type="Pfam" id="PF00106">
    <property type="entry name" value="adh_short"/>
    <property type="match status" value="1"/>
</dbReference>
<evidence type="ECO:0000313" key="4">
    <source>
        <dbReference type="EMBL" id="VEU38011.1"/>
    </source>
</evidence>
<evidence type="ECO:0000256" key="1">
    <source>
        <dbReference type="ARBA" id="ARBA00004240"/>
    </source>
</evidence>
<dbReference type="PROSITE" id="PS00061">
    <property type="entry name" value="ADH_SHORT"/>
    <property type="match status" value="1"/>
</dbReference>
<reference evidence="4 5" key="1">
    <citation type="submission" date="2019-01" db="EMBL/GenBank/DDBJ databases">
        <authorList>
            <person name="Ferrante I. M."/>
        </authorList>
    </citation>
    <scope>NUCLEOTIDE SEQUENCE [LARGE SCALE GENOMIC DNA]</scope>
    <source>
        <strain evidence="4 5">B856</strain>
    </source>
</reference>
<evidence type="ECO:0000256" key="2">
    <source>
        <dbReference type="ARBA" id="ARBA00023002"/>
    </source>
</evidence>